<dbReference type="RefSeq" id="WP_123823889.1">
    <property type="nucleotide sequence ID" value="NZ_CP040007.1"/>
</dbReference>
<evidence type="ECO:0000313" key="3">
    <source>
        <dbReference type="EMBL" id="QUC10718.1"/>
    </source>
</evidence>
<keyword evidence="2" id="KW-0812">Transmembrane</keyword>
<organism evidence="3 4">
    <name type="scientific">Arachnia propionica</name>
    <dbReference type="NCBI Taxonomy" id="1750"/>
    <lineage>
        <taxon>Bacteria</taxon>
        <taxon>Bacillati</taxon>
        <taxon>Actinomycetota</taxon>
        <taxon>Actinomycetes</taxon>
        <taxon>Propionibacteriales</taxon>
        <taxon>Propionibacteriaceae</taxon>
        <taxon>Arachnia</taxon>
    </lineage>
</organism>
<feature type="transmembrane region" description="Helical" evidence="2">
    <location>
        <begin position="66"/>
        <end position="90"/>
    </location>
</feature>
<gene>
    <name evidence="3" type="ORF">J5A53_13255</name>
</gene>
<reference evidence="3" key="1">
    <citation type="submission" date="2021-03" db="EMBL/GenBank/DDBJ databases">
        <title>Human Oral Microbial Genomes.</title>
        <authorList>
            <person name="Johnston C.D."/>
            <person name="Chen T."/>
            <person name="Dewhirst F.E."/>
        </authorList>
    </citation>
    <scope>NUCLEOTIDE SEQUENCE</scope>
    <source>
        <strain evidence="3">F0714</strain>
    </source>
</reference>
<dbReference type="EMBL" id="CP072385">
    <property type="protein sequence ID" value="QUC10718.1"/>
    <property type="molecule type" value="Genomic_DNA"/>
</dbReference>
<dbReference type="Proteomes" id="UP000677180">
    <property type="component" value="Chromosome"/>
</dbReference>
<evidence type="ECO:0000313" key="4">
    <source>
        <dbReference type="Proteomes" id="UP000677180"/>
    </source>
</evidence>
<keyword evidence="2" id="KW-1133">Transmembrane helix</keyword>
<accession>A0AB37HY50</accession>
<feature type="region of interest" description="Disordered" evidence="1">
    <location>
        <begin position="1"/>
        <end position="29"/>
    </location>
</feature>
<evidence type="ECO:0000256" key="2">
    <source>
        <dbReference type="SAM" id="Phobius"/>
    </source>
</evidence>
<sequence length="133" mass="14138">MGEASEPVGASTGSAGATTGQPCQTDEAATSNRYLYAPEQSSSRYDPYAAGQFPSQRWEDSNSDSVASWVGVVLLMVIPLVNLITVLVMAFSSSFSRAKQNFARAILLVIGILIGVMFLIGLTSGALFRVVQR</sequence>
<feature type="transmembrane region" description="Helical" evidence="2">
    <location>
        <begin position="102"/>
        <end position="128"/>
    </location>
</feature>
<dbReference type="AlphaFoldDB" id="A0AB37HY50"/>
<protein>
    <submittedName>
        <fullName evidence="3">Uncharacterized protein</fullName>
    </submittedName>
</protein>
<proteinExistence type="predicted"/>
<name>A0AB37HY50_9ACTN</name>
<feature type="compositionally biased region" description="Low complexity" evidence="1">
    <location>
        <begin position="9"/>
        <end position="20"/>
    </location>
</feature>
<keyword evidence="2" id="KW-0472">Membrane</keyword>
<evidence type="ECO:0000256" key="1">
    <source>
        <dbReference type="SAM" id="MobiDB-lite"/>
    </source>
</evidence>